<dbReference type="PANTHER" id="PTHR38248">
    <property type="entry name" value="FUNK1 6"/>
    <property type="match status" value="1"/>
</dbReference>
<feature type="domain" description="Fungal-type protein kinase" evidence="5">
    <location>
        <begin position="281"/>
        <end position="696"/>
    </location>
</feature>
<dbReference type="InterPro" id="IPR040976">
    <property type="entry name" value="Pkinase_fungal"/>
</dbReference>
<gene>
    <name evidence="6" type="ORF">TCAP_04448</name>
</gene>
<evidence type="ECO:0000256" key="3">
    <source>
        <dbReference type="ARBA" id="ARBA00048679"/>
    </source>
</evidence>
<feature type="region of interest" description="Disordered" evidence="4">
    <location>
        <begin position="517"/>
        <end position="570"/>
    </location>
</feature>
<dbReference type="PROSITE" id="PS00109">
    <property type="entry name" value="PROTEIN_KINASE_TYR"/>
    <property type="match status" value="1"/>
</dbReference>
<dbReference type="Proteomes" id="UP000236621">
    <property type="component" value="Unassembled WGS sequence"/>
</dbReference>
<dbReference type="Gene3D" id="1.10.510.10">
    <property type="entry name" value="Transferase(Phosphotransferase) domain 1"/>
    <property type="match status" value="1"/>
</dbReference>
<evidence type="ECO:0000313" key="6">
    <source>
        <dbReference type="EMBL" id="PNY25614.1"/>
    </source>
</evidence>
<evidence type="ECO:0000256" key="4">
    <source>
        <dbReference type="SAM" id="MobiDB-lite"/>
    </source>
</evidence>
<dbReference type="EC" id="2.7.11.1" evidence="1"/>
<keyword evidence="7" id="KW-1185">Reference proteome</keyword>
<name>A0A2K3QDJ3_9HYPO</name>
<organism evidence="6 7">
    <name type="scientific">Tolypocladium capitatum</name>
    <dbReference type="NCBI Taxonomy" id="45235"/>
    <lineage>
        <taxon>Eukaryota</taxon>
        <taxon>Fungi</taxon>
        <taxon>Dikarya</taxon>
        <taxon>Ascomycota</taxon>
        <taxon>Pezizomycotina</taxon>
        <taxon>Sordariomycetes</taxon>
        <taxon>Hypocreomycetidae</taxon>
        <taxon>Hypocreales</taxon>
        <taxon>Ophiocordycipitaceae</taxon>
        <taxon>Tolypocladium</taxon>
    </lineage>
</organism>
<evidence type="ECO:0000256" key="1">
    <source>
        <dbReference type="ARBA" id="ARBA00012513"/>
    </source>
</evidence>
<evidence type="ECO:0000259" key="5">
    <source>
        <dbReference type="Pfam" id="PF17667"/>
    </source>
</evidence>
<feature type="compositionally biased region" description="Low complexity" evidence="4">
    <location>
        <begin position="527"/>
        <end position="545"/>
    </location>
</feature>
<dbReference type="STRING" id="45235.A0A2K3QDJ3"/>
<evidence type="ECO:0000313" key="7">
    <source>
        <dbReference type="Proteomes" id="UP000236621"/>
    </source>
</evidence>
<accession>A0A2K3QDJ3</accession>
<dbReference type="InterPro" id="IPR011009">
    <property type="entry name" value="Kinase-like_dom_sf"/>
</dbReference>
<sequence length="801" mass="89801">MRDDKLGQNTMTGHPRSNEIKDNPIGKILGGFRVSFNSICDDRSLARSSAAIDQLAQDDLQNLTLPFLFTLQSLSVASLLVSRRNAGTLRDDLLKLIAAVVSADFDFDRIKPLLKEALADKPQDTLIWDLVSTAVIETTPPPRPIPSSIQQTPWSRNTSSIVNSLEFRRNVDPILKSELKHLYVGLPHFYATFFSSVPDLEAVSATIFRRCAEGDNPLFGSKGWSGWPIGAKESDVLAWFSSLIPKLEAFAGGRISTLAARRKLLAQPTIPLWGSTGKRSLDIGFVNSDITYNRDTKYSRYRWSHILVIGELKSNPTADIASVAWIDLARYAREVLAAQDTRRFVLGFTLCGSLMRVWEFDRLGGIASEQFDINKAEGGLQFVTTILGFLWMNEDGLGFDPTIITSGGERYIEIDRDGQTERLVFDAVIMRTPCIAGRATTCWKAHRKEDPRTQLVIKDSWQYTDRDEEGLLIREAIEKGVVNVARYYHHETVRVRGIDDDVRNNIRQGLDVTKATNYRPGCPLTPSSVSSVSGKGRSGSAGVKRPSNETDAALPPSKRSSSASRVKPSVEALPNRVHRRVILCDYGKPIYKASSKVALLAALEACIEGHQSLHKAGFLHRDISINNLMINEGNNNSWPSFLIDLDLAIREQRDGASGAQAKTGTRAFMAIGALLGEQHSFMHDLESFFWVLFWICIHYDAQGNDIGPTRLDDWNYEDDDKLVASKKGEIVDEEDFLEKAEYIFTPYYQPLVPWVNRLRKKVFPNGRRWKRLEPELYSSMKKILRDAREDPEVIGGERTFA</sequence>
<dbReference type="Pfam" id="PF17667">
    <property type="entry name" value="Pkinase_fungal"/>
    <property type="match status" value="1"/>
</dbReference>
<dbReference type="PANTHER" id="PTHR38248:SF2">
    <property type="entry name" value="FUNK1 11"/>
    <property type="match status" value="1"/>
</dbReference>
<dbReference type="OrthoDB" id="4921171at2759"/>
<dbReference type="AlphaFoldDB" id="A0A2K3QDJ3"/>
<dbReference type="SUPFAM" id="SSF56112">
    <property type="entry name" value="Protein kinase-like (PK-like)"/>
    <property type="match status" value="1"/>
</dbReference>
<comment type="caution">
    <text evidence="6">The sequence shown here is derived from an EMBL/GenBank/DDBJ whole genome shotgun (WGS) entry which is preliminary data.</text>
</comment>
<feature type="region of interest" description="Disordered" evidence="4">
    <location>
        <begin position="1"/>
        <end position="22"/>
    </location>
</feature>
<reference evidence="6 7" key="1">
    <citation type="submission" date="2017-08" db="EMBL/GenBank/DDBJ databases">
        <title>Harnessing the power of phylogenomics to disentangle the directionality and signatures of interkingdom host jumping in the parasitic fungal genus Tolypocladium.</title>
        <authorList>
            <person name="Quandt C.A."/>
            <person name="Patterson W."/>
            <person name="Spatafora J.W."/>
        </authorList>
    </citation>
    <scope>NUCLEOTIDE SEQUENCE [LARGE SCALE GENOMIC DNA]</scope>
    <source>
        <strain evidence="6 7">CBS 113982</strain>
    </source>
</reference>
<proteinExistence type="predicted"/>
<comment type="catalytic activity">
    <reaction evidence="2">
        <text>L-threonyl-[protein] + ATP = O-phospho-L-threonyl-[protein] + ADP + H(+)</text>
        <dbReference type="Rhea" id="RHEA:46608"/>
        <dbReference type="Rhea" id="RHEA-COMP:11060"/>
        <dbReference type="Rhea" id="RHEA-COMP:11605"/>
        <dbReference type="ChEBI" id="CHEBI:15378"/>
        <dbReference type="ChEBI" id="CHEBI:30013"/>
        <dbReference type="ChEBI" id="CHEBI:30616"/>
        <dbReference type="ChEBI" id="CHEBI:61977"/>
        <dbReference type="ChEBI" id="CHEBI:456216"/>
        <dbReference type="EC" id="2.7.11.1"/>
    </reaction>
</comment>
<dbReference type="InterPro" id="IPR008266">
    <property type="entry name" value="Tyr_kinase_AS"/>
</dbReference>
<protein>
    <recommendedName>
        <fullName evidence="1">non-specific serine/threonine protein kinase</fullName>
        <ecNumber evidence="1">2.7.11.1</ecNumber>
    </recommendedName>
</protein>
<dbReference type="GO" id="GO:0004674">
    <property type="term" value="F:protein serine/threonine kinase activity"/>
    <property type="evidence" value="ECO:0007669"/>
    <property type="project" value="UniProtKB-EC"/>
</dbReference>
<evidence type="ECO:0000256" key="2">
    <source>
        <dbReference type="ARBA" id="ARBA00047899"/>
    </source>
</evidence>
<dbReference type="EMBL" id="NRSZ01000703">
    <property type="protein sequence ID" value="PNY25614.1"/>
    <property type="molecule type" value="Genomic_DNA"/>
</dbReference>
<comment type="catalytic activity">
    <reaction evidence="3">
        <text>L-seryl-[protein] + ATP = O-phospho-L-seryl-[protein] + ADP + H(+)</text>
        <dbReference type="Rhea" id="RHEA:17989"/>
        <dbReference type="Rhea" id="RHEA-COMP:9863"/>
        <dbReference type="Rhea" id="RHEA-COMP:11604"/>
        <dbReference type="ChEBI" id="CHEBI:15378"/>
        <dbReference type="ChEBI" id="CHEBI:29999"/>
        <dbReference type="ChEBI" id="CHEBI:30616"/>
        <dbReference type="ChEBI" id="CHEBI:83421"/>
        <dbReference type="ChEBI" id="CHEBI:456216"/>
        <dbReference type="EC" id="2.7.11.1"/>
    </reaction>
</comment>